<keyword evidence="15" id="KW-1185">Reference proteome</keyword>
<dbReference type="InterPro" id="IPR046884">
    <property type="entry name" value="MnmA-like_central"/>
</dbReference>
<dbReference type="PANTHER" id="PTHR11933:SF5">
    <property type="entry name" value="MITOCHONDRIAL TRNA-SPECIFIC 2-THIOURIDYLASE 1"/>
    <property type="match status" value="1"/>
</dbReference>
<keyword evidence="6" id="KW-0819">tRNA processing</keyword>
<evidence type="ECO:0000259" key="13">
    <source>
        <dbReference type="Pfam" id="PF20259"/>
    </source>
</evidence>
<evidence type="ECO:0000256" key="1">
    <source>
        <dbReference type="ARBA" id="ARBA00003986"/>
    </source>
</evidence>
<comment type="similarity">
    <text evidence="2">Belongs to the MnmA/TRMU family.</text>
</comment>
<proteinExistence type="inferred from homology"/>
<dbReference type="InterPro" id="IPR004506">
    <property type="entry name" value="MnmA-like"/>
</dbReference>
<feature type="domain" description="tRNA-specific 2-thiouridylase MnmA-like C-terminal" evidence="12">
    <location>
        <begin position="321"/>
        <end position="382"/>
    </location>
</feature>
<dbReference type="AlphaFoldDB" id="A0AAV8UKX5"/>
<dbReference type="InterPro" id="IPR046885">
    <property type="entry name" value="MnmA-like_C"/>
</dbReference>
<evidence type="ECO:0000256" key="11">
    <source>
        <dbReference type="ARBA" id="ARBA00049564"/>
    </source>
</evidence>
<dbReference type="Gene3D" id="3.40.50.620">
    <property type="entry name" value="HUPs"/>
    <property type="match status" value="1"/>
</dbReference>
<keyword evidence="9" id="KW-0694">RNA-binding</keyword>
<dbReference type="EMBL" id="JAMWBK010000010">
    <property type="protein sequence ID" value="KAJ8901902.1"/>
    <property type="molecule type" value="Genomic_DNA"/>
</dbReference>
<dbReference type="InterPro" id="IPR023382">
    <property type="entry name" value="MnmA-like_central_sf"/>
</dbReference>
<evidence type="ECO:0000256" key="5">
    <source>
        <dbReference type="ARBA" id="ARBA00022679"/>
    </source>
</evidence>
<evidence type="ECO:0000256" key="9">
    <source>
        <dbReference type="ARBA" id="ARBA00022884"/>
    </source>
</evidence>
<accession>A0AAV8UKX5</accession>
<dbReference type="Gene3D" id="2.30.30.280">
    <property type="entry name" value="Adenine nucleotide alpha hydrolases-like domains"/>
    <property type="match status" value="1"/>
</dbReference>
<keyword evidence="8" id="KW-0067">ATP-binding</keyword>
<dbReference type="InterPro" id="IPR014729">
    <property type="entry name" value="Rossmann-like_a/b/a_fold"/>
</dbReference>
<dbReference type="CDD" id="cd01998">
    <property type="entry name" value="MnmA_TRMU-like"/>
    <property type="match status" value="1"/>
</dbReference>
<organism evidence="14 15">
    <name type="scientific">Rhodosorus marinus</name>
    <dbReference type="NCBI Taxonomy" id="101924"/>
    <lineage>
        <taxon>Eukaryota</taxon>
        <taxon>Rhodophyta</taxon>
        <taxon>Stylonematophyceae</taxon>
        <taxon>Stylonematales</taxon>
        <taxon>Stylonemataceae</taxon>
        <taxon>Rhodosorus</taxon>
    </lineage>
</organism>
<evidence type="ECO:0000259" key="12">
    <source>
        <dbReference type="Pfam" id="PF20258"/>
    </source>
</evidence>
<dbReference type="EC" id="2.8.1.14" evidence="3"/>
<comment type="caution">
    <text evidence="14">The sequence shown here is derived from an EMBL/GenBank/DDBJ whole genome shotgun (WGS) entry which is preliminary data.</text>
</comment>
<name>A0AAV8UKX5_9RHOD</name>
<dbReference type="SUPFAM" id="SSF52402">
    <property type="entry name" value="Adenine nucleotide alpha hydrolases-like"/>
    <property type="match status" value="1"/>
</dbReference>
<protein>
    <recommendedName>
        <fullName evidence="3">tRNA-5-taurinomethyluridine 2-sulfurtransferase</fullName>
        <ecNumber evidence="3">2.8.1.14</ecNumber>
    </recommendedName>
</protein>
<evidence type="ECO:0000256" key="3">
    <source>
        <dbReference type="ARBA" id="ARBA00011953"/>
    </source>
</evidence>
<evidence type="ECO:0000256" key="8">
    <source>
        <dbReference type="ARBA" id="ARBA00022840"/>
    </source>
</evidence>
<evidence type="ECO:0000256" key="2">
    <source>
        <dbReference type="ARBA" id="ARBA00006191"/>
    </source>
</evidence>
<evidence type="ECO:0000313" key="14">
    <source>
        <dbReference type="EMBL" id="KAJ8901902.1"/>
    </source>
</evidence>
<gene>
    <name evidence="14" type="ORF">NDN08_004106</name>
</gene>
<keyword evidence="10" id="KW-1015">Disulfide bond</keyword>
<keyword evidence="5" id="KW-0808">Transferase</keyword>
<keyword evidence="7" id="KW-0547">Nucleotide-binding</keyword>
<comment type="catalytic activity">
    <reaction evidence="11">
        <text>5-taurinomethyluridine(34) in tRNA + S-sulfanyl-L-cysteinyl-[protein] + AH2 + ATP = 5-taurinomethyl-2-thiouridine(34) in tRNA + L-cysteinyl-[protein] + A + AMP + diphosphate + H(+)</text>
        <dbReference type="Rhea" id="RHEA:47040"/>
        <dbReference type="Rhea" id="RHEA-COMP:10131"/>
        <dbReference type="Rhea" id="RHEA-COMP:11726"/>
        <dbReference type="Rhea" id="RHEA-COMP:11732"/>
        <dbReference type="Rhea" id="RHEA-COMP:11733"/>
        <dbReference type="ChEBI" id="CHEBI:13193"/>
        <dbReference type="ChEBI" id="CHEBI:15378"/>
        <dbReference type="ChEBI" id="CHEBI:17499"/>
        <dbReference type="ChEBI" id="CHEBI:29950"/>
        <dbReference type="ChEBI" id="CHEBI:30616"/>
        <dbReference type="ChEBI" id="CHEBI:33019"/>
        <dbReference type="ChEBI" id="CHEBI:61963"/>
        <dbReference type="ChEBI" id="CHEBI:87171"/>
        <dbReference type="ChEBI" id="CHEBI:87172"/>
        <dbReference type="ChEBI" id="CHEBI:456215"/>
        <dbReference type="EC" id="2.8.1.14"/>
    </reaction>
</comment>
<feature type="domain" description="tRNA-specific 2-thiouridylase MnmA-like central" evidence="13">
    <location>
        <begin position="221"/>
        <end position="276"/>
    </location>
</feature>
<reference evidence="14 15" key="1">
    <citation type="journal article" date="2023" name="Nat. Commun.">
        <title>Origin of minicircular mitochondrial genomes in red algae.</title>
        <authorList>
            <person name="Lee Y."/>
            <person name="Cho C.H."/>
            <person name="Lee Y.M."/>
            <person name="Park S.I."/>
            <person name="Yang J.H."/>
            <person name="West J.A."/>
            <person name="Bhattacharya D."/>
            <person name="Yoon H.S."/>
        </authorList>
    </citation>
    <scope>NUCLEOTIDE SEQUENCE [LARGE SCALE GENOMIC DNA]</scope>
    <source>
        <strain evidence="14 15">CCMP1338</strain>
        <tissue evidence="14">Whole cell</tissue>
    </source>
</reference>
<dbReference type="Pfam" id="PF20258">
    <property type="entry name" value="tRNA_Me_trans_C"/>
    <property type="match status" value="1"/>
</dbReference>
<dbReference type="Pfam" id="PF03054">
    <property type="entry name" value="tRNA_Me_trans"/>
    <property type="match status" value="1"/>
</dbReference>
<evidence type="ECO:0000313" key="15">
    <source>
        <dbReference type="Proteomes" id="UP001157974"/>
    </source>
</evidence>
<evidence type="ECO:0000256" key="7">
    <source>
        <dbReference type="ARBA" id="ARBA00022741"/>
    </source>
</evidence>
<dbReference type="PANTHER" id="PTHR11933">
    <property type="entry name" value="TRNA 5-METHYLAMINOMETHYL-2-THIOURIDYLATE -METHYLTRANSFERASE"/>
    <property type="match status" value="1"/>
</dbReference>
<dbReference type="GO" id="GO:0002143">
    <property type="term" value="P:tRNA wobble position uridine thiolation"/>
    <property type="evidence" value="ECO:0007669"/>
    <property type="project" value="TreeGrafter"/>
</dbReference>
<dbReference type="Gene3D" id="2.40.30.10">
    <property type="entry name" value="Translation factors"/>
    <property type="match status" value="1"/>
</dbReference>
<dbReference type="Proteomes" id="UP001157974">
    <property type="component" value="Unassembled WGS sequence"/>
</dbReference>
<sequence>MSAKKAFEGVLKLLPEPSSGRSNVLLGLSGGVDSAVAGKLLVEKGYQVNAAFLKVWNEDKDGAPCDEEEERRARQVAIELKLHDFSVYNRVTEYWNSVFTPFLDDYRTGKTPNADLACNRDIKFTLLSDESVKKKNDLFATGHYARILTRRDGIHLARGSDPVKDQSYFLSSVRKSALEKVLFPLGTLHKEQTRKISKWLGLPNWKSSRGMCFVGKRPMLSFLSQYLVPAPGSVLYYDDGRVLSTHQGEFHFHTVGQRIGLAGPGVNERTFIVEKRLYVEPGTKQTVCDVVVCQGGNHPALFCKQMVCDRIFESTPQSLLESSMTLTVQTGHGAEPQTARVELFHEDGEARLKLRFQKPIRRSAPGQAIVLYGADLCVGGGYLLSDDYERKTESVGLLQQGES</sequence>
<dbReference type="Pfam" id="PF20259">
    <property type="entry name" value="tRNA_Me_trans_M"/>
    <property type="match status" value="1"/>
</dbReference>
<dbReference type="GO" id="GO:0061708">
    <property type="term" value="F:tRNA-5-taurinomethyluridine 2-sulfurtransferase"/>
    <property type="evidence" value="ECO:0007669"/>
    <property type="project" value="UniProtKB-EC"/>
</dbReference>
<evidence type="ECO:0000256" key="4">
    <source>
        <dbReference type="ARBA" id="ARBA00022555"/>
    </source>
</evidence>
<dbReference type="NCBIfam" id="TIGR00420">
    <property type="entry name" value="trmU"/>
    <property type="match status" value="1"/>
</dbReference>
<evidence type="ECO:0000256" key="10">
    <source>
        <dbReference type="ARBA" id="ARBA00023157"/>
    </source>
</evidence>
<evidence type="ECO:0000256" key="6">
    <source>
        <dbReference type="ARBA" id="ARBA00022694"/>
    </source>
</evidence>
<keyword evidence="4" id="KW-0820">tRNA-binding</keyword>
<dbReference type="GO" id="GO:0000049">
    <property type="term" value="F:tRNA binding"/>
    <property type="evidence" value="ECO:0007669"/>
    <property type="project" value="UniProtKB-KW"/>
</dbReference>
<dbReference type="GO" id="GO:0005524">
    <property type="term" value="F:ATP binding"/>
    <property type="evidence" value="ECO:0007669"/>
    <property type="project" value="UniProtKB-KW"/>
</dbReference>
<comment type="function">
    <text evidence="1">Catalyzes the 2-thiolation of uridine at the wobble position (U34) of mitochondrial tRNA(Lys), tRNA(Glu) and tRNA(Gln). Required for the formation of 5-taurinomethyl-2-thiouridine (tm5s2U) of mitochondrial tRNA(Lys), tRNA(Glu), and tRNA(Gln) at the wobble position. ATP is required to activate the C2 atom of the wobble base.</text>
</comment>